<keyword evidence="5" id="KW-0472">Membrane</keyword>
<reference evidence="8" key="1">
    <citation type="journal article" date="2017" name="bioRxiv">
        <title>Comparative analysis of the genomes of Stylophora pistillata and Acropora digitifera provides evidence for extensive differences between species of corals.</title>
        <authorList>
            <person name="Voolstra C.R."/>
            <person name="Li Y."/>
            <person name="Liew Y.J."/>
            <person name="Baumgarten S."/>
            <person name="Zoccola D."/>
            <person name="Flot J.-F."/>
            <person name="Tambutte S."/>
            <person name="Allemand D."/>
            <person name="Aranda M."/>
        </authorList>
    </citation>
    <scope>NUCLEOTIDE SEQUENCE [LARGE SCALE GENOMIC DNA]</scope>
</reference>
<evidence type="ECO:0000256" key="3">
    <source>
        <dbReference type="ARBA" id="ARBA00022692"/>
    </source>
</evidence>
<keyword evidence="6" id="KW-0732">Signal</keyword>
<evidence type="ECO:0000313" key="8">
    <source>
        <dbReference type="Proteomes" id="UP000225706"/>
    </source>
</evidence>
<keyword evidence="8" id="KW-1185">Reference proteome</keyword>
<keyword evidence="3" id="KW-0812">Transmembrane</keyword>
<accession>A0A2B4RGS3</accession>
<dbReference type="InterPro" id="IPR005828">
    <property type="entry name" value="MFS_sugar_transport-like"/>
</dbReference>
<feature type="non-terminal residue" evidence="7">
    <location>
        <position position="96"/>
    </location>
</feature>
<feature type="chain" id="PRO_5013196911" evidence="6">
    <location>
        <begin position="19"/>
        <end position="96"/>
    </location>
</feature>
<evidence type="ECO:0000256" key="5">
    <source>
        <dbReference type="ARBA" id="ARBA00023136"/>
    </source>
</evidence>
<dbReference type="AlphaFoldDB" id="A0A2B4RGS3"/>
<dbReference type="OrthoDB" id="6339427at2759"/>
<dbReference type="GO" id="GO:0016324">
    <property type="term" value="C:apical plasma membrane"/>
    <property type="evidence" value="ECO:0007669"/>
    <property type="project" value="TreeGrafter"/>
</dbReference>
<dbReference type="Pfam" id="PF00083">
    <property type="entry name" value="Sugar_tr"/>
    <property type="match status" value="1"/>
</dbReference>
<dbReference type="SUPFAM" id="SSF103473">
    <property type="entry name" value="MFS general substrate transporter"/>
    <property type="match status" value="1"/>
</dbReference>
<comment type="subcellular location">
    <subcellularLocation>
        <location evidence="1">Membrane</location>
    </subcellularLocation>
</comment>
<evidence type="ECO:0000256" key="2">
    <source>
        <dbReference type="ARBA" id="ARBA00022448"/>
    </source>
</evidence>
<dbReference type="Gene3D" id="1.20.1250.20">
    <property type="entry name" value="MFS general substrate transporter like domains"/>
    <property type="match status" value="1"/>
</dbReference>
<keyword evidence="4" id="KW-1133">Transmembrane helix</keyword>
<dbReference type="PANTHER" id="PTHR48020">
    <property type="entry name" value="PROTON MYO-INOSITOL COTRANSPORTER"/>
    <property type="match status" value="1"/>
</dbReference>
<evidence type="ECO:0000256" key="6">
    <source>
        <dbReference type="SAM" id="SignalP"/>
    </source>
</evidence>
<name>A0A2B4RGS3_STYPI</name>
<evidence type="ECO:0000256" key="1">
    <source>
        <dbReference type="ARBA" id="ARBA00004370"/>
    </source>
</evidence>
<gene>
    <name evidence="7" type="primary">ywtG</name>
    <name evidence="7" type="ORF">AWC38_SpisGene19716</name>
</gene>
<keyword evidence="2" id="KW-0813">Transport</keyword>
<evidence type="ECO:0000313" key="7">
    <source>
        <dbReference type="EMBL" id="PFX16033.1"/>
    </source>
</evidence>
<dbReference type="InterPro" id="IPR036259">
    <property type="entry name" value="MFS_trans_sf"/>
</dbReference>
<dbReference type="GO" id="GO:0005366">
    <property type="term" value="F:myo-inositol:proton symporter activity"/>
    <property type="evidence" value="ECO:0007669"/>
    <property type="project" value="TreeGrafter"/>
</dbReference>
<proteinExistence type="predicted"/>
<dbReference type="STRING" id="50429.A0A2B4RGS3"/>
<dbReference type="PANTHER" id="PTHR48020:SF12">
    <property type="entry name" value="PROTON MYO-INOSITOL COTRANSPORTER"/>
    <property type="match status" value="1"/>
</dbReference>
<sequence>MFGLAAVPSAIMFLGCLWLPESPSWLVSRGACEDAREVLVRLRGTTDVNEELQAIQTVCKEEESFDKKSSTVQLLFRCRDYRETTWPSGWLLRSTL</sequence>
<dbReference type="EMBL" id="LSMT01000583">
    <property type="protein sequence ID" value="PFX16033.1"/>
    <property type="molecule type" value="Genomic_DNA"/>
</dbReference>
<dbReference type="InterPro" id="IPR050814">
    <property type="entry name" value="Myo-inositol_Transporter"/>
</dbReference>
<comment type="caution">
    <text evidence="7">The sequence shown here is derived from an EMBL/GenBank/DDBJ whole genome shotgun (WGS) entry which is preliminary data.</text>
</comment>
<dbReference type="Proteomes" id="UP000225706">
    <property type="component" value="Unassembled WGS sequence"/>
</dbReference>
<organism evidence="7 8">
    <name type="scientific">Stylophora pistillata</name>
    <name type="common">Smooth cauliflower coral</name>
    <dbReference type="NCBI Taxonomy" id="50429"/>
    <lineage>
        <taxon>Eukaryota</taxon>
        <taxon>Metazoa</taxon>
        <taxon>Cnidaria</taxon>
        <taxon>Anthozoa</taxon>
        <taxon>Hexacorallia</taxon>
        <taxon>Scleractinia</taxon>
        <taxon>Astrocoeniina</taxon>
        <taxon>Pocilloporidae</taxon>
        <taxon>Stylophora</taxon>
    </lineage>
</organism>
<protein>
    <submittedName>
        <fullName evidence="7">Putative metabolite transport protein YwtG</fullName>
    </submittedName>
</protein>
<feature type="signal peptide" evidence="6">
    <location>
        <begin position="1"/>
        <end position="18"/>
    </location>
</feature>
<evidence type="ECO:0000256" key="4">
    <source>
        <dbReference type="ARBA" id="ARBA00022989"/>
    </source>
</evidence>